<dbReference type="InterPro" id="IPR023828">
    <property type="entry name" value="Peptidase_S8_Ser-AS"/>
</dbReference>
<evidence type="ECO:0000256" key="5">
    <source>
        <dbReference type="ARBA" id="ARBA00022801"/>
    </source>
</evidence>
<evidence type="ECO:0000256" key="7">
    <source>
        <dbReference type="PROSITE-ProRule" id="PRU01240"/>
    </source>
</evidence>
<dbReference type="Pfam" id="PF13365">
    <property type="entry name" value="Trypsin_2"/>
    <property type="match status" value="1"/>
</dbReference>
<dbReference type="PANTHER" id="PTHR43806">
    <property type="entry name" value="PEPTIDASE S8"/>
    <property type="match status" value="1"/>
</dbReference>
<comment type="similarity">
    <text evidence="1 8">Belongs to the peptidase S1B family.</text>
</comment>
<dbReference type="Gene3D" id="2.40.10.10">
    <property type="entry name" value="Trypsin-like serine proteases"/>
    <property type="match status" value="2"/>
</dbReference>
<feature type="active site" description="Charge relay system" evidence="7">
    <location>
        <position position="618"/>
    </location>
</feature>
<dbReference type="RefSeq" id="WP_191735645.1">
    <property type="nucleotide sequence ID" value="NZ_JACYFS010000001.1"/>
</dbReference>
<dbReference type="InterPro" id="IPR009003">
    <property type="entry name" value="Peptidase_S1_PA"/>
</dbReference>
<evidence type="ECO:0000256" key="3">
    <source>
        <dbReference type="ARBA" id="ARBA00022670"/>
    </source>
</evidence>
<evidence type="ECO:0000256" key="6">
    <source>
        <dbReference type="ARBA" id="ARBA00022825"/>
    </source>
</evidence>
<dbReference type="InterPro" id="IPR050131">
    <property type="entry name" value="Peptidase_S8_subtilisin-like"/>
</dbReference>
<dbReference type="PROSITE" id="PS51892">
    <property type="entry name" value="SUBTILASE"/>
    <property type="match status" value="1"/>
</dbReference>
<evidence type="ECO:0000313" key="12">
    <source>
        <dbReference type="Proteomes" id="UP000637299"/>
    </source>
</evidence>
<feature type="compositionally biased region" description="Polar residues" evidence="9">
    <location>
        <begin position="353"/>
        <end position="363"/>
    </location>
</feature>
<dbReference type="Gene3D" id="3.40.50.200">
    <property type="entry name" value="Peptidase S8/S53 domain"/>
    <property type="match status" value="1"/>
</dbReference>
<dbReference type="EC" id="3.4.21.-" evidence="8"/>
<dbReference type="PRINTS" id="PR00839">
    <property type="entry name" value="V8PROTEASE"/>
</dbReference>
<evidence type="ECO:0000259" key="10">
    <source>
        <dbReference type="Pfam" id="PF00082"/>
    </source>
</evidence>
<evidence type="ECO:0000256" key="9">
    <source>
        <dbReference type="SAM" id="MobiDB-lite"/>
    </source>
</evidence>
<reference evidence="11 12" key="1">
    <citation type="submission" date="2020-09" db="EMBL/GenBank/DDBJ databases">
        <title>Genome seq and assembly of Chryseobacterium sp.</title>
        <authorList>
            <person name="Chhetri G."/>
        </authorList>
    </citation>
    <scope>NUCLEOTIDE SEQUENCE [LARGE SCALE GENOMIC DNA]</scope>
    <source>
        <strain evidence="11 12">GCR10</strain>
    </source>
</reference>
<evidence type="ECO:0000256" key="2">
    <source>
        <dbReference type="ARBA" id="ARBA00011073"/>
    </source>
</evidence>
<comment type="caution">
    <text evidence="11">The sequence shown here is derived from an EMBL/GenBank/DDBJ whole genome shotgun (WGS) entry which is preliminary data.</text>
</comment>
<keyword evidence="4" id="KW-0732">Signal</keyword>
<organism evidence="11 12">
    <name type="scientific">Chryseobacterium caseinilyticum</name>
    <dbReference type="NCBI Taxonomy" id="2771428"/>
    <lineage>
        <taxon>Bacteria</taxon>
        <taxon>Pseudomonadati</taxon>
        <taxon>Bacteroidota</taxon>
        <taxon>Flavobacteriia</taxon>
        <taxon>Flavobacteriales</taxon>
        <taxon>Weeksellaceae</taxon>
        <taxon>Chryseobacterium group</taxon>
        <taxon>Chryseobacterium</taxon>
    </lineage>
</organism>
<evidence type="ECO:0000256" key="8">
    <source>
        <dbReference type="RuleBase" id="RU004296"/>
    </source>
</evidence>
<dbReference type="EMBL" id="JACYFS010000001">
    <property type="protein sequence ID" value="MBD8081963.1"/>
    <property type="molecule type" value="Genomic_DNA"/>
</dbReference>
<dbReference type="Pfam" id="PF00082">
    <property type="entry name" value="Peptidase_S8"/>
    <property type="match status" value="1"/>
</dbReference>
<dbReference type="InterPro" id="IPR000209">
    <property type="entry name" value="Peptidase_S8/S53_dom"/>
</dbReference>
<dbReference type="Proteomes" id="UP000637299">
    <property type="component" value="Unassembled WGS sequence"/>
</dbReference>
<sequence>MSFQLNILDEAYERFTDATRKIETIKKGIQENRNGEKSLTELQSDPHALARRVAAEHTSIPDALERINGVPNFQDIHILNKIFKIAESVGRITIKTRYGNTGYGTGFLIAPGILITNNHVFQDQDTAKNSTVQFFYEMDGDKTSKRTLSFNFEPEKFFITSSFKTTPENPLNGLDFTIVAVSERSDEGKSISEVPFTSLNENLGKIIDGESCVIIQHPKGDYKKIVMKDIRMLTLKDDFLIYESDTLPGSSGAVVIGLGTGEIVALHHSSVPRKNAQGQILRKDGGVYSSGDPDESIDWMGNEGVRISSIIKCIRKFKLPQHMEAFRESVLRSSFTRQEKETESDLEEKKQPNPENTMKNSENNIVNQSVNILQSPSVDSDAALQYFEIELVNIQTMQDDWVDNYQKLIPEIVSNEPVFPFSTSASQKSIYYVTVRSSENPWEISAKLEALPQIKNATPDLPMETDMQFPSSSNIHVTESDILETMKTSNVVEREDDFKTKWNSSHYFDIKTDTKEERQRGWNRIAVGLTTNNGTVDFLNDTETDAETILEKIIKAEKGNLEEVKKRLKNLKLIQLDTGYTDHSKVKGRFNYENDEDFIDGSDARDEMIKGLLKHPGHGTRTASIICGGKMNYKSDGNYGILTDKNKEQLIEVIPYRIAESVVLIGRGKNLVDAVNQAVNTGADILFMCMGSYPRLMIAETAKSAYENGIIWCCAAGNEVETIVAPALYPGTIAVAAINPNQKPWRGSSYGKAVDIAAPGEDVYVPSMDKEKNEIMAYGSGTSYATPHVAAAAALWKAKNFDEIYRKYQFPWQIVEAFRTCLKNSVFKPDSWDTDNYGAGILDISNLLRQKLPEAKDLQHAYTNFRQTEWDLGIREGVHFLWKTLIRKVTPGKQFESEMSEMMMTERGRIAVSAITGNTVSSVFESDSGNSAHDSEKILKMYFDSYKN</sequence>
<proteinExistence type="inferred from homology"/>
<evidence type="ECO:0000256" key="1">
    <source>
        <dbReference type="ARBA" id="ARBA00008764"/>
    </source>
</evidence>
<keyword evidence="6 7" id="KW-0720">Serine protease</keyword>
<comment type="similarity">
    <text evidence="2 7">Belongs to the peptidase S8 family.</text>
</comment>
<dbReference type="CDD" id="cd00306">
    <property type="entry name" value="Peptidases_S8_S53"/>
    <property type="match status" value="1"/>
</dbReference>
<gene>
    <name evidence="11" type="ORF">IC610_05935</name>
</gene>
<evidence type="ECO:0000313" key="11">
    <source>
        <dbReference type="EMBL" id="MBD8081963.1"/>
    </source>
</evidence>
<feature type="active site" description="Charge relay system" evidence="7">
    <location>
        <position position="783"/>
    </location>
</feature>
<evidence type="ECO:0000256" key="4">
    <source>
        <dbReference type="ARBA" id="ARBA00022729"/>
    </source>
</evidence>
<keyword evidence="3 7" id="KW-0645">Protease</keyword>
<feature type="region of interest" description="Disordered" evidence="9">
    <location>
        <begin position="334"/>
        <end position="363"/>
    </location>
</feature>
<dbReference type="InterPro" id="IPR036852">
    <property type="entry name" value="Peptidase_S8/S53_dom_sf"/>
</dbReference>
<keyword evidence="12" id="KW-1185">Reference proteome</keyword>
<feature type="active site" description="Charge relay system" evidence="7">
    <location>
        <position position="577"/>
    </location>
</feature>
<dbReference type="InterPro" id="IPR008256">
    <property type="entry name" value="Peptidase_S1B"/>
</dbReference>
<dbReference type="InterPro" id="IPR043504">
    <property type="entry name" value="Peptidase_S1_PA_chymotrypsin"/>
</dbReference>
<name>A0ABR8Z9R1_9FLAO</name>
<feature type="domain" description="Peptidase S8/S53" evidence="10">
    <location>
        <begin position="576"/>
        <end position="801"/>
    </location>
</feature>
<dbReference type="PANTHER" id="PTHR43806:SF11">
    <property type="entry name" value="CEREVISIN-RELATED"/>
    <property type="match status" value="1"/>
</dbReference>
<accession>A0ABR8Z9R1</accession>
<dbReference type="PROSITE" id="PS00138">
    <property type="entry name" value="SUBTILASE_SER"/>
    <property type="match status" value="1"/>
</dbReference>
<feature type="compositionally biased region" description="Basic and acidic residues" evidence="9">
    <location>
        <begin position="337"/>
        <end position="352"/>
    </location>
</feature>
<keyword evidence="5 7" id="KW-0378">Hydrolase</keyword>
<dbReference type="SUPFAM" id="SSF50494">
    <property type="entry name" value="Trypsin-like serine proteases"/>
    <property type="match status" value="1"/>
</dbReference>
<dbReference type="SUPFAM" id="SSF52743">
    <property type="entry name" value="Subtilisin-like"/>
    <property type="match status" value="1"/>
</dbReference>
<protein>
    <recommendedName>
        <fullName evidence="8">Serine protease</fullName>
        <ecNumber evidence="8">3.4.21.-</ecNumber>
    </recommendedName>
</protein>